<dbReference type="CDD" id="cd02440">
    <property type="entry name" value="AdoMet_MTases"/>
    <property type="match status" value="1"/>
</dbReference>
<dbReference type="Gene3D" id="3.30.1960.10">
    <property type="entry name" value="tRNA wybutosine-synthesizing-like"/>
    <property type="match status" value="1"/>
</dbReference>
<evidence type="ECO:0000259" key="9">
    <source>
        <dbReference type="PROSITE" id="PS51184"/>
    </source>
</evidence>
<evidence type="ECO:0000256" key="8">
    <source>
        <dbReference type="ARBA" id="ARBA00049400"/>
    </source>
</evidence>
<dbReference type="eggNOG" id="KOG2132">
    <property type="taxonomic scope" value="Eukaryota"/>
</dbReference>
<dbReference type="Pfam" id="PF02475">
    <property type="entry name" value="TRM5-TYW2_MTfase"/>
    <property type="match status" value="1"/>
</dbReference>
<dbReference type="Proteomes" id="UP000195557">
    <property type="component" value="Unassembled WGS sequence"/>
</dbReference>
<dbReference type="GO" id="GO:0102522">
    <property type="term" value="F:tRNA 4-demethylwyosine alpha-amino-alpha-carboxypropyltransferase activity"/>
    <property type="evidence" value="ECO:0007669"/>
    <property type="project" value="UniProtKB-EC"/>
</dbReference>
<dbReference type="Gene3D" id="3.30.300.110">
    <property type="entry name" value="Met-10+ protein-like domains"/>
    <property type="match status" value="1"/>
</dbReference>
<dbReference type="SUPFAM" id="SSF53335">
    <property type="entry name" value="S-adenosyl-L-methionine-dependent methyltransferases"/>
    <property type="match status" value="1"/>
</dbReference>
<evidence type="ECO:0000256" key="1">
    <source>
        <dbReference type="ARBA" id="ARBA00004797"/>
    </source>
</evidence>
<evidence type="ECO:0000313" key="12">
    <source>
        <dbReference type="EMBL" id="OUS49056.1"/>
    </source>
</evidence>
<comment type="catalytic activity">
    <reaction evidence="8">
        <text>4-demethylwyosine(37) in tRNA(Phe) + S-adenosyl-L-methionine = 4-demethyl-7-[(3S)-3-amino-3-carboxypropyl]wyosine(37) in tRNA(Phe) + S-methyl-5'-thioadenosine + H(+)</text>
        <dbReference type="Rhea" id="RHEA:36355"/>
        <dbReference type="Rhea" id="RHEA-COMP:10164"/>
        <dbReference type="Rhea" id="RHEA-COMP:10378"/>
        <dbReference type="ChEBI" id="CHEBI:15378"/>
        <dbReference type="ChEBI" id="CHEBI:17509"/>
        <dbReference type="ChEBI" id="CHEBI:59789"/>
        <dbReference type="ChEBI" id="CHEBI:64315"/>
        <dbReference type="ChEBI" id="CHEBI:73550"/>
        <dbReference type="EC" id="2.5.1.114"/>
    </reaction>
</comment>
<comment type="catalytic activity">
    <reaction evidence="7">
        <text>4-demethyl-7-[(3S)-3-amino-3-carboxypropyl]wyosine(37) in tRNA(Phe) + S-adenosyl-L-methionine = 7-[(3S)-3-amino-3-carboxypropyl]wyosine(37) in tRNA(Phe) + S-adenosyl-L-homocysteine + H(+)</text>
        <dbReference type="Rhea" id="RHEA:36635"/>
        <dbReference type="Rhea" id="RHEA-COMP:10378"/>
        <dbReference type="Rhea" id="RHEA-COMP:10379"/>
        <dbReference type="ChEBI" id="CHEBI:15378"/>
        <dbReference type="ChEBI" id="CHEBI:57856"/>
        <dbReference type="ChEBI" id="CHEBI:59789"/>
        <dbReference type="ChEBI" id="CHEBI:73543"/>
        <dbReference type="ChEBI" id="CHEBI:73550"/>
        <dbReference type="EC" id="2.1.1.282"/>
    </reaction>
</comment>
<dbReference type="EMBL" id="KZ155772">
    <property type="protein sequence ID" value="OUS48899.1"/>
    <property type="molecule type" value="Genomic_DNA"/>
</dbReference>
<dbReference type="GO" id="GO:0031591">
    <property type="term" value="P:wybutosine biosynthetic process"/>
    <property type="evidence" value="ECO:0007669"/>
    <property type="project" value="TreeGrafter"/>
</dbReference>
<dbReference type="InterPro" id="IPR041667">
    <property type="entry name" value="Cupin_8"/>
</dbReference>
<evidence type="ECO:0000313" key="11">
    <source>
        <dbReference type="EMBL" id="OUS48899.1"/>
    </source>
</evidence>
<organism evidence="11">
    <name type="scientific">Ostreococcus tauri</name>
    <name type="common">Marine green alga</name>
    <dbReference type="NCBI Taxonomy" id="70448"/>
    <lineage>
        <taxon>Eukaryota</taxon>
        <taxon>Viridiplantae</taxon>
        <taxon>Chlorophyta</taxon>
        <taxon>Mamiellophyceae</taxon>
        <taxon>Mamiellales</taxon>
        <taxon>Bathycoccaceae</taxon>
        <taxon>Ostreococcus</taxon>
    </lineage>
</organism>
<dbReference type="PANTHER" id="PTHR23245">
    <property type="entry name" value="TRNA METHYLTRANSFERASE"/>
    <property type="match status" value="1"/>
</dbReference>
<dbReference type="SMART" id="SM00558">
    <property type="entry name" value="JmjC"/>
    <property type="match status" value="1"/>
</dbReference>
<dbReference type="PANTHER" id="PTHR23245:SF25">
    <property type="entry name" value="TRNA WYBUTOSINE-SYNTHESIZING PROTEIN 2 HOMOLOG"/>
    <property type="match status" value="1"/>
</dbReference>
<comment type="pathway">
    <text evidence="1">tRNA modification; wybutosine-tRNA(Phe) biosynthesis.</text>
</comment>
<dbReference type="Pfam" id="PF02676">
    <property type="entry name" value="TYW3"/>
    <property type="match status" value="1"/>
</dbReference>
<accession>A0A1Y5IH52</accession>
<evidence type="ECO:0000259" key="10">
    <source>
        <dbReference type="PROSITE" id="PS51684"/>
    </source>
</evidence>
<dbReference type="EMBL" id="KZ155772">
    <property type="protein sequence ID" value="OUS49056.1"/>
    <property type="molecule type" value="Genomic_DNA"/>
</dbReference>
<dbReference type="SUPFAM" id="SSF111278">
    <property type="entry name" value="SSo0622-like"/>
    <property type="match status" value="1"/>
</dbReference>
<dbReference type="eggNOG" id="KOG1227">
    <property type="taxonomic scope" value="Eukaryota"/>
</dbReference>
<evidence type="ECO:0000256" key="7">
    <source>
        <dbReference type="ARBA" id="ARBA00049202"/>
    </source>
</evidence>
<sequence length="1020" mass="112095">MATTGTFDGRKRAIARELASAADDAEGGGDRSRAGRVDARCAALVREICASEDFFTTSSCSGRVSVFADRSSVDAREERKGGTWAYVSHDPANAREVIEAVRAHEGADADDGDGGDGERSERPTLVLRFEPFILAVEARDLERGAAFVRMARECGYRESGITACEKRVVCSVRCQLRMEAPVVVDGARVCADDAIEILVRVANEKFHVNAARMERFREAFREMCAKKAAGEDEDADGGAVATKMCLEVKKESAKAVKDALKRCKWLDLTRKAAMLKASNGDVESVVLPVKSVAALVDNADASSDDEKFVLLAIERGDAKLRNDDGATNGGLILAQKKQTQNPVTQMKQELSAMLHARGLRESLVQEVSTRWEKFGDLVLVPAQAFSANEFKSFQDDLYGMVARVLGVTRVARQAPVSQGPKRESRAVMMYPRDADGWVETKELGVTYGLDVTKVMFSSGNGTEKQRMANIGADGETIVDLFAGIGYYTLQLLKNAGAAKVYACEWNPNSCEALRYNLRVNGLESKCEVLEGDNRRVAPIGVADRVLLGLLPHAEMSWETALKALKPQGGVLHVHSNVNSGEEEEWTERLVAELKALATANGRDDWDVVVEHLERVKWYGPRIRHVVCDVRCTSRVTRRDEGAVGTVSPARNGSGLTTGKTPLAAKSRVDRLHRPDAQHFIKSVATKRVPIVLSGLDIGQAPWTWTPQYLSKLEGLPDKAVSVHVSQDPKLDFVRKNFTYQVMPFGELLDKVANDGGERFYYLRSIGENPRKEPAHAIRQFPCLEHDLKLPTELWGGEENYFSSVIRVSSGGLQLWTHYDAMDNMLIQLHGEKRVLLFPPSVSGDLYLEGSSSIVRDIDSHDPETFPRFARAREAALEVILQPGDVLYIPALWAHHVTALQGPSIAVNVFYRHLPTEMYPSKDLYGNADPVPAAEAMKLIDSAMESLKKLPHDYKVFYAGVASSQLENNLGVTSARKLLSMDDGCATRKSRDKKLSSLNRVSRALGVATSVGIAMMAIRKL</sequence>
<dbReference type="Gene3D" id="3.40.50.150">
    <property type="entry name" value="Vaccinia Virus protein VP39"/>
    <property type="match status" value="1"/>
</dbReference>
<dbReference type="InterPro" id="IPR003827">
    <property type="entry name" value="tRNA_yW-synthesising"/>
</dbReference>
<dbReference type="InterPro" id="IPR030382">
    <property type="entry name" value="MeTrfase_TRM5/TYW2"/>
</dbReference>
<evidence type="ECO:0000256" key="6">
    <source>
        <dbReference type="ARBA" id="ARBA00022694"/>
    </source>
</evidence>
<protein>
    <submittedName>
        <fullName evidence="11">MET-10+related protein-like protein</fullName>
    </submittedName>
</protein>
<reference evidence="11" key="1">
    <citation type="submission" date="2017-04" db="EMBL/GenBank/DDBJ databases">
        <title>Population genomics of picophytoplankton unveils novel chromosome hypervariability.</title>
        <authorList>
            <consortium name="DOE Joint Genome Institute"/>
            <person name="Blanc-Mathieu R."/>
            <person name="Krasovec M."/>
            <person name="Hebrard M."/>
            <person name="Yau S."/>
            <person name="Desgranges E."/>
            <person name="Martin J."/>
            <person name="Schackwitz W."/>
            <person name="Kuo A."/>
            <person name="Salin G."/>
            <person name="Donnadieu C."/>
            <person name="Desdevises Y."/>
            <person name="Sanchez-Ferandin S."/>
            <person name="Moreau H."/>
            <person name="Rivals E."/>
            <person name="Grigoriev I.V."/>
            <person name="Grimsley N."/>
            <person name="Eyre-Walker A."/>
            <person name="Piganeau G."/>
        </authorList>
    </citation>
    <scope>NUCLEOTIDE SEQUENCE [LARGE SCALE GENOMIC DNA]</scope>
    <source>
        <strain evidence="11">RCC 1115</strain>
    </source>
</reference>
<keyword evidence="4" id="KW-0808">Transferase</keyword>
<comment type="similarity">
    <text evidence="2">Belongs to the JARID1 histone demethylase family.</text>
</comment>
<dbReference type="GO" id="GO:0005737">
    <property type="term" value="C:cytoplasm"/>
    <property type="evidence" value="ECO:0007669"/>
    <property type="project" value="TreeGrafter"/>
</dbReference>
<dbReference type="InterPro" id="IPR036602">
    <property type="entry name" value="tRNA_yW-synthesising-like_sf"/>
</dbReference>
<dbReference type="GO" id="GO:0030488">
    <property type="term" value="P:tRNA methylation"/>
    <property type="evidence" value="ECO:0007669"/>
    <property type="project" value="TreeGrafter"/>
</dbReference>
<dbReference type="GO" id="GO:0008175">
    <property type="term" value="F:tRNA methyltransferase activity"/>
    <property type="evidence" value="ECO:0007669"/>
    <property type="project" value="TreeGrafter"/>
</dbReference>
<dbReference type="FunFam" id="3.40.50.150:FF:000131">
    <property type="entry name" value="tRNA wybutosine-synthesizing protein 2/3/4"/>
    <property type="match status" value="1"/>
</dbReference>
<dbReference type="Gene3D" id="2.60.120.650">
    <property type="entry name" value="Cupin"/>
    <property type="match status" value="1"/>
</dbReference>
<feature type="domain" description="SAM-dependent methyltransferase TRM5/TYW2-type" evidence="10">
    <location>
        <begin position="371"/>
        <end position="633"/>
    </location>
</feature>
<evidence type="ECO:0000256" key="5">
    <source>
        <dbReference type="ARBA" id="ARBA00022691"/>
    </source>
</evidence>
<dbReference type="Pfam" id="PF13621">
    <property type="entry name" value="Cupin_8"/>
    <property type="match status" value="1"/>
</dbReference>
<proteinExistence type="inferred from homology"/>
<dbReference type="InterPro" id="IPR056743">
    <property type="entry name" value="TRM5-TYW2-like_MTfase"/>
</dbReference>
<keyword evidence="5" id="KW-0949">S-adenosyl-L-methionine</keyword>
<keyword evidence="6" id="KW-0819">tRNA processing</keyword>
<dbReference type="PROSITE" id="PS51184">
    <property type="entry name" value="JMJC"/>
    <property type="match status" value="1"/>
</dbReference>
<dbReference type="AlphaFoldDB" id="A0A1Y5IH52"/>
<gene>
    <name evidence="12" type="ORF">BE221DRAFT_67445</name>
    <name evidence="11" type="ORF">BE221DRAFT_67934</name>
</gene>
<dbReference type="InterPro" id="IPR029063">
    <property type="entry name" value="SAM-dependent_MTases_sf"/>
</dbReference>
<name>A0A1Y5IH52_OSTTA</name>
<dbReference type="Gene3D" id="6.10.140.1470">
    <property type="match status" value="1"/>
</dbReference>
<dbReference type="PROSITE" id="PS51684">
    <property type="entry name" value="SAM_MT_TRM5_TYW2"/>
    <property type="match status" value="1"/>
</dbReference>
<evidence type="ECO:0000256" key="2">
    <source>
        <dbReference type="ARBA" id="ARBA00006801"/>
    </source>
</evidence>
<dbReference type="eggNOG" id="KOG1228">
    <property type="taxonomic scope" value="Eukaryota"/>
</dbReference>
<keyword evidence="3" id="KW-0489">Methyltransferase</keyword>
<feature type="domain" description="JmjC" evidence="9">
    <location>
        <begin position="769"/>
        <end position="927"/>
    </location>
</feature>
<dbReference type="InterPro" id="IPR003347">
    <property type="entry name" value="JmjC_dom"/>
</dbReference>
<evidence type="ECO:0000256" key="4">
    <source>
        <dbReference type="ARBA" id="ARBA00022679"/>
    </source>
</evidence>
<evidence type="ECO:0000256" key="3">
    <source>
        <dbReference type="ARBA" id="ARBA00022603"/>
    </source>
</evidence>
<dbReference type="SUPFAM" id="SSF51197">
    <property type="entry name" value="Clavaminate synthase-like"/>
    <property type="match status" value="1"/>
</dbReference>